<feature type="chain" id="PRO_5015954124" evidence="1">
    <location>
        <begin position="23"/>
        <end position="164"/>
    </location>
</feature>
<keyword evidence="1" id="KW-0732">Signal</keyword>
<proteinExistence type="predicted"/>
<evidence type="ECO:0000256" key="1">
    <source>
        <dbReference type="SAM" id="SignalP"/>
    </source>
</evidence>
<dbReference type="EMBL" id="QFNF01000040">
    <property type="protein sequence ID" value="PZO74655.1"/>
    <property type="molecule type" value="Genomic_DNA"/>
</dbReference>
<sequence length="164" mass="16672">MTRAPHSPVLFAVLLSACAAPAGNYPSLLPRPIERISLAEPIRPAAVATPDPALDTKIAALDRDVAGAARAFDAAVARVRPTVEAAKGSSEGSERWLGAQVALAELDVARTAIDIPLGDLERLAIDRAAAGAPPYPALDAAAARATEAATAQRATIAALGAALR</sequence>
<gene>
    <name evidence="2" type="ORF">DI632_13165</name>
</gene>
<evidence type="ECO:0000313" key="3">
    <source>
        <dbReference type="Proteomes" id="UP000248614"/>
    </source>
</evidence>
<feature type="signal peptide" evidence="1">
    <location>
        <begin position="1"/>
        <end position="22"/>
    </location>
</feature>
<dbReference type="AlphaFoldDB" id="A0A2W5AUG2"/>
<protein>
    <submittedName>
        <fullName evidence="2">Uncharacterized protein</fullName>
    </submittedName>
</protein>
<name>A0A2W5AUG2_9SPHN</name>
<comment type="caution">
    <text evidence="2">The sequence shown here is derived from an EMBL/GenBank/DDBJ whole genome shotgun (WGS) entry which is preliminary data.</text>
</comment>
<evidence type="ECO:0000313" key="2">
    <source>
        <dbReference type="EMBL" id="PZO74655.1"/>
    </source>
</evidence>
<dbReference type="PROSITE" id="PS51257">
    <property type="entry name" value="PROKAR_LIPOPROTEIN"/>
    <property type="match status" value="1"/>
</dbReference>
<reference evidence="2 3" key="1">
    <citation type="submission" date="2017-08" db="EMBL/GenBank/DDBJ databases">
        <title>Infants hospitalized years apart are colonized by the same room-sourced microbial strains.</title>
        <authorList>
            <person name="Brooks B."/>
            <person name="Olm M.R."/>
            <person name="Firek B.A."/>
            <person name="Baker R."/>
            <person name="Thomas B.C."/>
            <person name="Morowitz M.J."/>
            <person name="Banfield J.F."/>
        </authorList>
    </citation>
    <scope>NUCLEOTIDE SEQUENCE [LARGE SCALE GENOMIC DNA]</scope>
    <source>
        <strain evidence="2">S2_018_000_R3_110</strain>
    </source>
</reference>
<dbReference type="Proteomes" id="UP000248614">
    <property type="component" value="Unassembled WGS sequence"/>
</dbReference>
<organism evidence="2 3">
    <name type="scientific">Sphingomonas hengshuiensis</name>
    <dbReference type="NCBI Taxonomy" id="1609977"/>
    <lineage>
        <taxon>Bacteria</taxon>
        <taxon>Pseudomonadati</taxon>
        <taxon>Pseudomonadota</taxon>
        <taxon>Alphaproteobacteria</taxon>
        <taxon>Sphingomonadales</taxon>
        <taxon>Sphingomonadaceae</taxon>
        <taxon>Sphingomonas</taxon>
    </lineage>
</organism>
<accession>A0A2W5AUG2</accession>